<dbReference type="InterPro" id="IPR032466">
    <property type="entry name" value="Metal_Hydrolase"/>
</dbReference>
<name>A0A154WF38_9PROT</name>
<dbReference type="GO" id="GO:0016787">
    <property type="term" value="F:hydrolase activity"/>
    <property type="evidence" value="ECO:0007669"/>
    <property type="project" value="InterPro"/>
</dbReference>
<evidence type="ECO:0000313" key="3">
    <source>
        <dbReference type="Proteomes" id="UP000076400"/>
    </source>
</evidence>
<dbReference type="Proteomes" id="UP000076400">
    <property type="component" value="Unassembled WGS sequence"/>
</dbReference>
<dbReference type="InterPro" id="IPR052358">
    <property type="entry name" value="Aro_Compnd_Degr_Hydrolases"/>
</dbReference>
<accession>A0A154WF38</accession>
<dbReference type="Pfam" id="PF04909">
    <property type="entry name" value="Amidohydro_2"/>
    <property type="match status" value="1"/>
</dbReference>
<evidence type="ECO:0000259" key="1">
    <source>
        <dbReference type="Pfam" id="PF04909"/>
    </source>
</evidence>
<dbReference type="SUPFAM" id="SSF51556">
    <property type="entry name" value="Metallo-dependent hydrolases"/>
    <property type="match status" value="1"/>
</dbReference>
<dbReference type="Gene3D" id="3.20.20.140">
    <property type="entry name" value="Metal-dependent hydrolases"/>
    <property type="match status" value="1"/>
</dbReference>
<dbReference type="EMBL" id="LPXN01000052">
    <property type="protein sequence ID" value="KZD12137.1"/>
    <property type="molecule type" value="Genomic_DNA"/>
</dbReference>
<dbReference type="STRING" id="580166.AUP43_17340"/>
<feature type="domain" description="Amidohydrolase-related" evidence="1">
    <location>
        <begin position="13"/>
        <end position="282"/>
    </location>
</feature>
<dbReference type="PANTHER" id="PTHR35563:SF2">
    <property type="entry name" value="BARREL METAL-DEPENDENT HYDROLASE, PUTATIVE (AFU_ORTHOLOGUE AFUA_1G16240)-RELATED"/>
    <property type="match status" value="1"/>
</dbReference>
<comment type="caution">
    <text evidence="2">The sequence shown here is derived from an EMBL/GenBank/DDBJ whole genome shotgun (WGS) entry which is preliminary data.</text>
</comment>
<dbReference type="AlphaFoldDB" id="A0A154WF38"/>
<organism evidence="2 3">
    <name type="scientific">Oceanibaculum pacificum</name>
    <dbReference type="NCBI Taxonomy" id="580166"/>
    <lineage>
        <taxon>Bacteria</taxon>
        <taxon>Pseudomonadati</taxon>
        <taxon>Pseudomonadota</taxon>
        <taxon>Alphaproteobacteria</taxon>
        <taxon>Rhodospirillales</taxon>
        <taxon>Oceanibaculaceae</taxon>
        <taxon>Oceanibaculum</taxon>
    </lineage>
</organism>
<dbReference type="PANTHER" id="PTHR35563">
    <property type="entry name" value="BARREL METAL-DEPENDENT HYDROLASE, PUTATIVE (AFU_ORTHOLOGUE AFUA_1G16240)-RELATED"/>
    <property type="match status" value="1"/>
</dbReference>
<dbReference type="InterPro" id="IPR006680">
    <property type="entry name" value="Amidohydro-rel"/>
</dbReference>
<reference evidence="2 3" key="1">
    <citation type="submission" date="2015-12" db="EMBL/GenBank/DDBJ databases">
        <title>Genome sequence of Oceanibaculum pacificum MCCC 1A02656.</title>
        <authorList>
            <person name="Lu L."/>
            <person name="Lai Q."/>
            <person name="Shao Z."/>
            <person name="Qian P."/>
        </authorList>
    </citation>
    <scope>NUCLEOTIDE SEQUENCE [LARGE SCALE GENOMIC DNA]</scope>
    <source>
        <strain evidence="2 3">MCCC 1A02656</strain>
    </source>
</reference>
<keyword evidence="3" id="KW-1185">Reference proteome</keyword>
<protein>
    <recommendedName>
        <fullName evidence="1">Amidohydrolase-related domain-containing protein</fullName>
    </recommendedName>
</protein>
<evidence type="ECO:0000313" key="2">
    <source>
        <dbReference type="EMBL" id="KZD12137.1"/>
    </source>
</evidence>
<proteinExistence type="predicted"/>
<gene>
    <name evidence="2" type="ORF">AUP43_17340</name>
</gene>
<sequence>MKTPKLRVPKGACDCHIHFYGSPERYPVAPTSPGAPPLAGVSAYRTLMRRWGTERVVVVQPSAYAFDNRCTMDAMAELAAELGPDAARGVVVVGDSVTDAELEAYTKAGVRGLRYFMLAGGVLPWETLPRMAARVHEFGWHIQLQFDGAEMRDHVETIKALPGTVVIDHNGKYLDPVSPSDARFKAFLDLLETGRVWNKLSGPYETSKQSFPYGDVGAMARALVRAAPERMVWASNWPHPNPFARQKNPDDIELLDVLLEWVEDDGVRDRILVDNPAELYGFPRS</sequence>